<evidence type="ECO:0000313" key="2">
    <source>
        <dbReference type="Proteomes" id="UP000292958"/>
    </source>
</evidence>
<comment type="caution">
    <text evidence="1">The sequence shown here is derived from an EMBL/GenBank/DDBJ whole genome shotgun (WGS) entry which is preliminary data.</text>
</comment>
<evidence type="ECO:0000313" key="1">
    <source>
        <dbReference type="EMBL" id="RZU38870.1"/>
    </source>
</evidence>
<dbReference type="EMBL" id="SHKW01000001">
    <property type="protein sequence ID" value="RZU38870.1"/>
    <property type="molecule type" value="Genomic_DNA"/>
</dbReference>
<reference evidence="1 2" key="1">
    <citation type="submission" date="2019-02" db="EMBL/GenBank/DDBJ databases">
        <title>Genomic Encyclopedia of Archaeal and Bacterial Type Strains, Phase II (KMG-II): from individual species to whole genera.</title>
        <authorList>
            <person name="Goeker M."/>
        </authorList>
    </citation>
    <scope>NUCLEOTIDE SEQUENCE [LARGE SCALE GENOMIC DNA]</scope>
    <source>
        <strain evidence="1 2">DSM 18101</strain>
    </source>
</reference>
<proteinExistence type="predicted"/>
<dbReference type="AlphaFoldDB" id="A0A4Q7YNA8"/>
<organism evidence="1 2">
    <name type="scientific">Edaphobacter modestus</name>
    <dbReference type="NCBI Taxonomy" id="388466"/>
    <lineage>
        <taxon>Bacteria</taxon>
        <taxon>Pseudomonadati</taxon>
        <taxon>Acidobacteriota</taxon>
        <taxon>Terriglobia</taxon>
        <taxon>Terriglobales</taxon>
        <taxon>Acidobacteriaceae</taxon>
        <taxon>Edaphobacter</taxon>
    </lineage>
</organism>
<gene>
    <name evidence="1" type="ORF">BDD14_0167</name>
</gene>
<keyword evidence="2" id="KW-1185">Reference proteome</keyword>
<dbReference type="Proteomes" id="UP000292958">
    <property type="component" value="Unassembled WGS sequence"/>
</dbReference>
<protein>
    <submittedName>
        <fullName evidence="1">Uncharacterized protein</fullName>
    </submittedName>
</protein>
<sequence>MTVSDRPSLEEQSKCSAQADKLFAGQNYDLQLWPTTRVITLPTCTDAFSIFGHTFQMNL</sequence>
<name>A0A4Q7YNA8_9BACT</name>
<accession>A0A4Q7YNA8</accession>